<sequence length="519" mass="55615">MAIEDRAVHEAQPGATPADVGGQIPVEDPSTGRIIAHVPDLDAEAIAELARRGRAAQPAWEALGFEGRARVMKRMQGWLSDNTERVIGVITSETGKTYEDAQLADWAYGMSAFGFWAKNAEPYLADERVHSASVFVAGKKLVTRYRPLGLIGVIGPWNYPLTNSFGDCIPALAAGNSVILKPSEVTPLTSLTLLEGLRESGLPEGVLQIATGRGEAGAALVDHVDMIMFTGSTATGRKVAARAAERLIPASLELGGKDPMIVLSDADVERAANAAVYYGMLNGGQTCISIERVYVEAPIHDAFVAKVVEKARKLRNASSTGPGTADVGSMTFPPQADLVERHVEDARAKGARVLVGGRRGHDGQGGSWYEPTVLVDVDHSMACMTEETFGPTLPIMKVADTQEAIRLANDSPYGLAASVFSKDVRRGEAVARQVEAGAVCVNDAIVNYLALELPMGGWKASGLGSRHGTQGIRKYCRQQSLLVSRFHARKDPHMFPNRPLVTKALNRAIRLVYGRGKRS</sequence>
<feature type="active site" evidence="4 5">
    <location>
        <position position="253"/>
    </location>
</feature>
<dbReference type="Gene3D" id="3.40.605.10">
    <property type="entry name" value="Aldehyde Dehydrogenase, Chain A, domain 1"/>
    <property type="match status" value="1"/>
</dbReference>
<dbReference type="Gene3D" id="3.40.309.10">
    <property type="entry name" value="Aldehyde Dehydrogenase, Chain A, domain 2"/>
    <property type="match status" value="1"/>
</dbReference>
<evidence type="ECO:0000259" key="8">
    <source>
        <dbReference type="Pfam" id="PF00171"/>
    </source>
</evidence>
<protein>
    <recommendedName>
        <fullName evidence="3">Aldehyde dehydrogenase</fullName>
    </recommendedName>
</protein>
<dbReference type="InterPro" id="IPR029510">
    <property type="entry name" value="Ald_DH_CS_GLU"/>
</dbReference>
<feature type="active site" evidence="4">
    <location>
        <position position="287"/>
    </location>
</feature>
<dbReference type="Pfam" id="PF00171">
    <property type="entry name" value="Aldedh"/>
    <property type="match status" value="1"/>
</dbReference>
<dbReference type="SUPFAM" id="SSF53720">
    <property type="entry name" value="ALDH-like"/>
    <property type="match status" value="1"/>
</dbReference>
<evidence type="ECO:0000256" key="4">
    <source>
        <dbReference type="PIRSR" id="PIRSR036492-1"/>
    </source>
</evidence>
<organism evidence="9">
    <name type="scientific">uncultured Solirubrobacteraceae bacterium</name>
    <dbReference type="NCBI Taxonomy" id="1162706"/>
    <lineage>
        <taxon>Bacteria</taxon>
        <taxon>Bacillati</taxon>
        <taxon>Actinomycetota</taxon>
        <taxon>Thermoleophilia</taxon>
        <taxon>Solirubrobacterales</taxon>
        <taxon>Solirubrobacteraceae</taxon>
        <taxon>environmental samples</taxon>
    </lineage>
</organism>
<evidence type="ECO:0000256" key="5">
    <source>
        <dbReference type="PROSITE-ProRule" id="PRU10007"/>
    </source>
</evidence>
<dbReference type="InterPro" id="IPR012394">
    <property type="entry name" value="Aldehyde_DH_NAD(P)"/>
</dbReference>
<dbReference type="EMBL" id="CADCVO010000287">
    <property type="protein sequence ID" value="CAA9493002.1"/>
    <property type="molecule type" value="Genomic_DNA"/>
</dbReference>
<evidence type="ECO:0000256" key="6">
    <source>
        <dbReference type="RuleBase" id="RU003345"/>
    </source>
</evidence>
<gene>
    <name evidence="9" type="ORF">AVDCRST_MAG13-1839</name>
</gene>
<dbReference type="PROSITE" id="PS00687">
    <property type="entry name" value="ALDEHYDE_DEHYDR_GLU"/>
    <property type="match status" value="1"/>
</dbReference>
<dbReference type="InterPro" id="IPR016163">
    <property type="entry name" value="Ald_DH_C"/>
</dbReference>
<keyword evidence="2 3" id="KW-0560">Oxidoreductase</keyword>
<evidence type="ECO:0000256" key="3">
    <source>
        <dbReference type="PIRNR" id="PIRNR036492"/>
    </source>
</evidence>
<dbReference type="InterPro" id="IPR016162">
    <property type="entry name" value="Ald_DH_N"/>
</dbReference>
<dbReference type="PANTHER" id="PTHR11699">
    <property type="entry name" value="ALDEHYDE DEHYDROGENASE-RELATED"/>
    <property type="match status" value="1"/>
</dbReference>
<dbReference type="AlphaFoldDB" id="A0A6J4SFY2"/>
<name>A0A6J4SFY2_9ACTN</name>
<reference evidence="9" key="1">
    <citation type="submission" date="2020-02" db="EMBL/GenBank/DDBJ databases">
        <authorList>
            <person name="Meier V. D."/>
        </authorList>
    </citation>
    <scope>NUCLEOTIDE SEQUENCE</scope>
    <source>
        <strain evidence="9">AVDCRST_MAG13</strain>
    </source>
</reference>
<dbReference type="FunFam" id="3.40.309.10:FF:000009">
    <property type="entry name" value="Aldehyde dehydrogenase A"/>
    <property type="match status" value="1"/>
</dbReference>
<comment type="similarity">
    <text evidence="1 3 6">Belongs to the aldehyde dehydrogenase family.</text>
</comment>
<dbReference type="GO" id="GO:0016620">
    <property type="term" value="F:oxidoreductase activity, acting on the aldehyde or oxo group of donors, NAD or NADP as acceptor"/>
    <property type="evidence" value="ECO:0007669"/>
    <property type="project" value="InterPro"/>
</dbReference>
<dbReference type="InterPro" id="IPR015590">
    <property type="entry name" value="Aldehyde_DH_dom"/>
</dbReference>
<proteinExistence type="inferred from homology"/>
<evidence type="ECO:0000256" key="2">
    <source>
        <dbReference type="ARBA" id="ARBA00023002"/>
    </source>
</evidence>
<evidence type="ECO:0000256" key="1">
    <source>
        <dbReference type="ARBA" id="ARBA00009986"/>
    </source>
</evidence>
<dbReference type="CDD" id="cd07099">
    <property type="entry name" value="ALDH_DDALDH"/>
    <property type="match status" value="1"/>
</dbReference>
<feature type="region of interest" description="Disordered" evidence="7">
    <location>
        <begin position="1"/>
        <end position="29"/>
    </location>
</feature>
<accession>A0A6J4SFY2</accession>
<feature type="domain" description="Aldehyde dehydrogenase" evidence="8">
    <location>
        <begin position="22"/>
        <end position="480"/>
    </location>
</feature>
<evidence type="ECO:0000256" key="7">
    <source>
        <dbReference type="SAM" id="MobiDB-lite"/>
    </source>
</evidence>
<dbReference type="PIRSF" id="PIRSF036492">
    <property type="entry name" value="ALDH"/>
    <property type="match status" value="1"/>
</dbReference>
<dbReference type="InterPro" id="IPR016161">
    <property type="entry name" value="Ald_DH/histidinol_DH"/>
</dbReference>
<evidence type="ECO:0000313" key="9">
    <source>
        <dbReference type="EMBL" id="CAA9493002.1"/>
    </source>
</evidence>
<dbReference type="GO" id="GO:0006081">
    <property type="term" value="P:aldehyde metabolic process"/>
    <property type="evidence" value="ECO:0007669"/>
    <property type="project" value="InterPro"/>
</dbReference>